<evidence type="ECO:0000313" key="3">
    <source>
        <dbReference type="Proteomes" id="UP001200557"/>
    </source>
</evidence>
<organism evidence="2 3">
    <name type="scientific">Octadecabacter dasysiphoniae</name>
    <dbReference type="NCBI Taxonomy" id="2909341"/>
    <lineage>
        <taxon>Bacteria</taxon>
        <taxon>Pseudomonadati</taxon>
        <taxon>Pseudomonadota</taxon>
        <taxon>Alphaproteobacteria</taxon>
        <taxon>Rhodobacterales</taxon>
        <taxon>Roseobacteraceae</taxon>
        <taxon>Octadecabacter</taxon>
    </lineage>
</organism>
<dbReference type="RefSeq" id="WP_235225825.1">
    <property type="nucleotide sequence ID" value="NZ_JAKGAQ010000002.1"/>
</dbReference>
<accession>A0ABS9CWA5</accession>
<sequence length="82" mass="8786">MSDQDQNDYLRTSNGDFRLTADVTALMLKGAGYAAIFCLVLGLAYAVLIGISNVLPEDSKFAPDPTPTSMMIIDADGTRTLI</sequence>
<protein>
    <submittedName>
        <fullName evidence="2">RC-LH1 core complex protein PufX</fullName>
    </submittedName>
</protein>
<proteinExistence type="predicted"/>
<dbReference type="EMBL" id="JAKGAQ010000002">
    <property type="protein sequence ID" value="MCF2871550.1"/>
    <property type="molecule type" value="Genomic_DNA"/>
</dbReference>
<dbReference type="Gene3D" id="1.20.5.920">
    <property type="entry name" value="rhodobacter sphaeroides pufx membrane protein"/>
    <property type="match status" value="1"/>
</dbReference>
<dbReference type="InterPro" id="IPR020169">
    <property type="entry name" value="Intrinsic_membrane_PufX"/>
</dbReference>
<evidence type="ECO:0000256" key="1">
    <source>
        <dbReference type="SAM" id="Phobius"/>
    </source>
</evidence>
<keyword evidence="1" id="KW-1133">Transmembrane helix</keyword>
<name>A0ABS9CWA5_9RHOB</name>
<gene>
    <name evidence="2" type="primary">pufX</name>
    <name evidence="2" type="ORF">L0664_10790</name>
</gene>
<evidence type="ECO:0000313" key="2">
    <source>
        <dbReference type="EMBL" id="MCF2871550.1"/>
    </source>
</evidence>
<dbReference type="Proteomes" id="UP001200557">
    <property type="component" value="Unassembled WGS sequence"/>
</dbReference>
<reference evidence="2 3" key="1">
    <citation type="submission" date="2022-01" db="EMBL/GenBank/DDBJ databases">
        <title>Octadecabacter sp. nov., isolated from a marine alga.</title>
        <authorList>
            <person name="Jin M.S."/>
            <person name="Kim H.M."/>
            <person name="Han D.M."/>
            <person name="Jung J.J."/>
            <person name="Jeon C.O."/>
        </authorList>
    </citation>
    <scope>NUCLEOTIDE SEQUENCE [LARGE SCALE GENOMIC DNA]</scope>
    <source>
        <strain evidence="2 3">G9-8</strain>
    </source>
</reference>
<keyword evidence="1" id="KW-0812">Transmembrane</keyword>
<keyword evidence="1" id="KW-0472">Membrane</keyword>
<feature type="transmembrane region" description="Helical" evidence="1">
    <location>
        <begin position="31"/>
        <end position="51"/>
    </location>
</feature>
<dbReference type="Pfam" id="PF11511">
    <property type="entry name" value="RhodobacterPufX"/>
    <property type="match status" value="1"/>
</dbReference>
<comment type="caution">
    <text evidence="2">The sequence shown here is derived from an EMBL/GenBank/DDBJ whole genome shotgun (WGS) entry which is preliminary data.</text>
</comment>
<keyword evidence="3" id="KW-1185">Reference proteome</keyword>